<dbReference type="Gene3D" id="3.40.710.10">
    <property type="entry name" value="DD-peptidase/beta-lactamase superfamily"/>
    <property type="match status" value="1"/>
</dbReference>
<feature type="domain" description="Penicillin-binding protein dimerisation" evidence="12">
    <location>
        <begin position="143"/>
        <end position="224"/>
    </location>
</feature>
<evidence type="ECO:0000256" key="2">
    <source>
        <dbReference type="ARBA" id="ARBA00004236"/>
    </source>
</evidence>
<evidence type="ECO:0000313" key="13">
    <source>
        <dbReference type="EMBL" id="OGY12591.1"/>
    </source>
</evidence>
<dbReference type="PANTHER" id="PTHR30627:SF2">
    <property type="entry name" value="PEPTIDOGLYCAN D,D-TRANSPEPTIDASE MRDA"/>
    <property type="match status" value="1"/>
</dbReference>
<evidence type="ECO:0000256" key="10">
    <source>
        <dbReference type="SAM" id="Phobius"/>
    </source>
</evidence>
<evidence type="ECO:0000256" key="5">
    <source>
        <dbReference type="ARBA" id="ARBA00022960"/>
    </source>
</evidence>
<dbReference type="InterPro" id="IPR036138">
    <property type="entry name" value="PBP_dimer_sf"/>
</dbReference>
<keyword evidence="7 10" id="KW-1133">Transmembrane helix</keyword>
<dbReference type="Pfam" id="PF03717">
    <property type="entry name" value="PBP_dimer"/>
    <property type="match status" value="1"/>
</dbReference>
<proteinExistence type="predicted"/>
<dbReference type="GO" id="GO:0071555">
    <property type="term" value="P:cell wall organization"/>
    <property type="evidence" value="ECO:0007669"/>
    <property type="project" value="TreeGrafter"/>
</dbReference>
<comment type="subcellular location">
    <subcellularLocation>
        <location evidence="2">Cell membrane</location>
    </subcellularLocation>
    <subcellularLocation>
        <location evidence="1">Membrane</location>
        <topology evidence="1">Single-pass membrane protein</topology>
    </subcellularLocation>
</comment>
<comment type="caution">
    <text evidence="13">The sequence shown here is derived from an EMBL/GenBank/DDBJ whole genome shotgun (WGS) entry which is preliminary data.</text>
</comment>
<accession>A0A1G1VBA1</accession>
<dbReference type="InterPro" id="IPR050515">
    <property type="entry name" value="Beta-lactam/transpept"/>
</dbReference>
<gene>
    <name evidence="13" type="ORF">A3F61_03040</name>
</gene>
<keyword evidence="6" id="KW-0573">Peptidoglycan synthesis</keyword>
<organism evidence="13 14">
    <name type="scientific">Candidatus Blackburnbacteria bacterium RIFCSPHIGHO2_12_FULL_41_13b</name>
    <dbReference type="NCBI Taxonomy" id="1797517"/>
    <lineage>
        <taxon>Bacteria</taxon>
        <taxon>Candidatus Blackburniibacteriota</taxon>
    </lineage>
</organism>
<name>A0A1G1VBA1_9BACT</name>
<evidence type="ECO:0000259" key="11">
    <source>
        <dbReference type="Pfam" id="PF00905"/>
    </source>
</evidence>
<dbReference type="SUPFAM" id="SSF56519">
    <property type="entry name" value="Penicillin binding protein dimerisation domain"/>
    <property type="match status" value="1"/>
</dbReference>
<keyword evidence="3" id="KW-1003">Cell membrane</keyword>
<dbReference type="Proteomes" id="UP000178272">
    <property type="component" value="Unassembled WGS sequence"/>
</dbReference>
<reference evidence="13 14" key="1">
    <citation type="journal article" date="2016" name="Nat. Commun.">
        <title>Thousands of microbial genomes shed light on interconnected biogeochemical processes in an aquifer system.</title>
        <authorList>
            <person name="Anantharaman K."/>
            <person name="Brown C.T."/>
            <person name="Hug L.A."/>
            <person name="Sharon I."/>
            <person name="Castelle C.J."/>
            <person name="Probst A.J."/>
            <person name="Thomas B.C."/>
            <person name="Singh A."/>
            <person name="Wilkins M.J."/>
            <person name="Karaoz U."/>
            <person name="Brodie E.L."/>
            <person name="Williams K.H."/>
            <person name="Hubbard S.S."/>
            <person name="Banfield J.F."/>
        </authorList>
    </citation>
    <scope>NUCLEOTIDE SEQUENCE [LARGE SCALE GENOMIC DNA]</scope>
</reference>
<dbReference type="InterPro" id="IPR012338">
    <property type="entry name" value="Beta-lactam/transpept-like"/>
</dbReference>
<dbReference type="InterPro" id="IPR001460">
    <property type="entry name" value="PCN-bd_Tpept"/>
</dbReference>
<dbReference type="Gene3D" id="3.90.1310.10">
    <property type="entry name" value="Penicillin-binding protein 2a (Domain 2)"/>
    <property type="match status" value="1"/>
</dbReference>
<dbReference type="SUPFAM" id="SSF56601">
    <property type="entry name" value="beta-lactamase/transpeptidase-like"/>
    <property type="match status" value="1"/>
</dbReference>
<evidence type="ECO:0000256" key="6">
    <source>
        <dbReference type="ARBA" id="ARBA00022984"/>
    </source>
</evidence>
<keyword evidence="9" id="KW-0961">Cell wall biogenesis/degradation</keyword>
<dbReference type="InterPro" id="IPR005311">
    <property type="entry name" value="PBP_dimer"/>
</dbReference>
<dbReference type="STRING" id="1797517.A3F61_03040"/>
<dbReference type="PANTHER" id="PTHR30627">
    <property type="entry name" value="PEPTIDOGLYCAN D,D-TRANSPEPTIDASE"/>
    <property type="match status" value="1"/>
</dbReference>
<evidence type="ECO:0000259" key="12">
    <source>
        <dbReference type="Pfam" id="PF03717"/>
    </source>
</evidence>
<dbReference type="GO" id="GO:0005886">
    <property type="term" value="C:plasma membrane"/>
    <property type="evidence" value="ECO:0007669"/>
    <property type="project" value="TreeGrafter"/>
</dbReference>
<evidence type="ECO:0000256" key="9">
    <source>
        <dbReference type="ARBA" id="ARBA00023316"/>
    </source>
</evidence>
<feature type="transmembrane region" description="Helical" evidence="10">
    <location>
        <begin position="38"/>
        <end position="57"/>
    </location>
</feature>
<evidence type="ECO:0000256" key="7">
    <source>
        <dbReference type="ARBA" id="ARBA00022989"/>
    </source>
</evidence>
<dbReference type="AlphaFoldDB" id="A0A1G1VBA1"/>
<feature type="domain" description="Penicillin-binding protein transpeptidase" evidence="11">
    <location>
        <begin position="272"/>
        <end position="592"/>
    </location>
</feature>
<keyword evidence="4 10" id="KW-0812">Transmembrane</keyword>
<evidence type="ECO:0000313" key="14">
    <source>
        <dbReference type="Proteomes" id="UP000178272"/>
    </source>
</evidence>
<dbReference type="GO" id="GO:0008658">
    <property type="term" value="F:penicillin binding"/>
    <property type="evidence" value="ECO:0007669"/>
    <property type="project" value="InterPro"/>
</dbReference>
<evidence type="ECO:0008006" key="15">
    <source>
        <dbReference type="Google" id="ProtNLM"/>
    </source>
</evidence>
<dbReference type="Pfam" id="PF00905">
    <property type="entry name" value="Transpeptidase"/>
    <property type="match status" value="1"/>
</dbReference>
<protein>
    <recommendedName>
        <fullName evidence="15">Penicillin-binding protein 2</fullName>
    </recommendedName>
</protein>
<sequence length="597" mass="65230">MVKLGTPKLLNASFGNKIEHRTYTRRDPFARIGPSNRWVLLVVLIIIFFVVGLGRLADLQIVSGSYYRGLAEGNRIRRIPVKAERGEILDRNNITLARNTPVYKLATFTTGGVVEKTEKIERERALRIIAIGGEEASRLLIDVGREYPQAEIAAHLVGYVNEANSDEIGKVASCQYPVTSKLSSYQLEDLVGRMGIEKEYECILRGTNGEELIEVDARGRLVRRLGRRDPRPGSTIKLTIDSGIQETAYEALKSAPDEKGLPRNSNSPLVKGAVVVADSQNGVLALVSFPAFNPNEINQKYNKWSEDPALPFFNRAIGGAYHPGSTFKIITSVAGLEEGVLDVNFKYTDVGYVEAGGLKFRNWYFTRFGKGEGEMNIVKAITRSTDTFFYIAGEKVGIDSLAAWAEKFGLGKKLGIDLPGEAAGLMPNPDWKLKTKGERWYLGNTYNTSIGQGDVAATPLQINQITSIIASGGKICPPHVIDQESQISNFKFQISNSCRDLRLKEETLDLVRQGMVGACSPGGTAGIFFNFTPRVACKTGTAETVGEKTHAWFTAYGSAEGDSQAQIVATALVEEAGEGSVVAAPVVKKILEKYFGK</sequence>
<evidence type="ECO:0000256" key="8">
    <source>
        <dbReference type="ARBA" id="ARBA00023136"/>
    </source>
</evidence>
<keyword evidence="8 10" id="KW-0472">Membrane</keyword>
<evidence type="ECO:0000256" key="3">
    <source>
        <dbReference type="ARBA" id="ARBA00022475"/>
    </source>
</evidence>
<evidence type="ECO:0000256" key="1">
    <source>
        <dbReference type="ARBA" id="ARBA00004167"/>
    </source>
</evidence>
<evidence type="ECO:0000256" key="4">
    <source>
        <dbReference type="ARBA" id="ARBA00022692"/>
    </source>
</evidence>
<keyword evidence="5" id="KW-0133">Cell shape</keyword>
<dbReference type="EMBL" id="MHCA01000010">
    <property type="protein sequence ID" value="OGY12591.1"/>
    <property type="molecule type" value="Genomic_DNA"/>
</dbReference>